<sequence>MNFEQFAFFNKDSELINQYKISDFNSDFNERIVLFNDFSYNFEIPVIDNLLKAGGSPNDFMFTDGNLESYENIGLNLDLDLLKHELFVQSQRYPSDYFKDGFMNPLYSRVVNHLNEFVFSFNDDYIYQLKNKTLVKHKAKANLFGKESERRRKEVFIEQEDYVKFIFANDRYGSLFFDSTNKLYYRFAYRALQNPFSQAELMDNFSFPKNQSIIILDEFFNVINEIHLEEDLYVLENSFVGPDGLYISINNPNNPDFNEDFNSFVRIQIEKPE</sequence>
<reference evidence="1 2" key="1">
    <citation type="submission" date="2012-05" db="EMBL/GenBank/DDBJ databases">
        <title>Genome sequence of Nitritalea halalkaliphila LW7.</title>
        <authorList>
            <person name="Jangir P.K."/>
            <person name="Singh A."/>
            <person name="Shivaji S."/>
            <person name="Sharma R."/>
        </authorList>
    </citation>
    <scope>NUCLEOTIDE SEQUENCE [LARGE SCALE GENOMIC DNA]</scope>
    <source>
        <strain evidence="1 2">LW7</strain>
    </source>
</reference>
<keyword evidence="2" id="KW-1185">Reference proteome</keyword>
<evidence type="ECO:0008006" key="3">
    <source>
        <dbReference type="Google" id="ProtNLM"/>
    </source>
</evidence>
<organism evidence="1 2">
    <name type="scientific">Nitritalea halalkaliphila LW7</name>
    <dbReference type="NCBI Taxonomy" id="1189621"/>
    <lineage>
        <taxon>Bacteria</taxon>
        <taxon>Pseudomonadati</taxon>
        <taxon>Bacteroidota</taxon>
        <taxon>Cytophagia</taxon>
        <taxon>Cytophagales</taxon>
        <taxon>Cyclobacteriaceae</taxon>
        <taxon>Nitritalea</taxon>
    </lineage>
</organism>
<evidence type="ECO:0000313" key="2">
    <source>
        <dbReference type="Proteomes" id="UP000005551"/>
    </source>
</evidence>
<proteinExistence type="predicted"/>
<evidence type="ECO:0000313" key="1">
    <source>
        <dbReference type="EMBL" id="EIM73078.1"/>
    </source>
</evidence>
<dbReference type="STRING" id="1189621.A3SI_18402"/>
<accession>I5BU26</accession>
<dbReference type="EMBL" id="AJYA01000067">
    <property type="protein sequence ID" value="EIM73078.1"/>
    <property type="molecule type" value="Genomic_DNA"/>
</dbReference>
<name>I5BU26_9BACT</name>
<comment type="caution">
    <text evidence="1">The sequence shown here is derived from an EMBL/GenBank/DDBJ whole genome shotgun (WGS) entry which is preliminary data.</text>
</comment>
<dbReference type="Pfam" id="PF13970">
    <property type="entry name" value="DUF4221"/>
    <property type="match status" value="1"/>
</dbReference>
<dbReference type="InterPro" id="IPR025316">
    <property type="entry name" value="DUF4221"/>
</dbReference>
<protein>
    <recommendedName>
        <fullName evidence="3">Phytase-like domain-containing protein</fullName>
    </recommendedName>
</protein>
<gene>
    <name evidence="1" type="ORF">A3SI_18402</name>
</gene>
<dbReference type="Proteomes" id="UP000005551">
    <property type="component" value="Unassembled WGS sequence"/>
</dbReference>
<dbReference type="AlphaFoldDB" id="I5BU26"/>